<name>A0ABV4T981_9FLAO</name>
<comment type="caution">
    <text evidence="2">The sequence shown here is derived from an EMBL/GenBank/DDBJ whole genome shotgun (WGS) entry which is preliminary data.</text>
</comment>
<keyword evidence="3" id="KW-1185">Reference proteome</keyword>
<feature type="transmembrane region" description="Helical" evidence="1">
    <location>
        <begin position="99"/>
        <end position="123"/>
    </location>
</feature>
<keyword evidence="1" id="KW-1133">Transmembrane helix</keyword>
<evidence type="ECO:0008006" key="4">
    <source>
        <dbReference type="Google" id="ProtNLM"/>
    </source>
</evidence>
<keyword evidence="1" id="KW-0472">Membrane</keyword>
<reference evidence="2 3" key="1">
    <citation type="submission" date="2024-04" db="EMBL/GenBank/DDBJ databases">
        <title>New Clade of Flavobacterium.</title>
        <authorList>
            <person name="Matos L."/>
            <person name="Proenca D.N."/>
            <person name="Fransisco R.M."/>
            <person name="Chung A.P."/>
            <person name="Maccario L."/>
            <person name="Sorensen S.J."/>
            <person name="Morais P.V."/>
        </authorList>
    </citation>
    <scope>NUCLEOTIDE SEQUENCE [LARGE SCALE GENOMIC DNA]</scope>
    <source>
        <strain evidence="2 3">FZUC8N2.13</strain>
    </source>
</reference>
<evidence type="ECO:0000256" key="1">
    <source>
        <dbReference type="SAM" id="Phobius"/>
    </source>
</evidence>
<evidence type="ECO:0000313" key="2">
    <source>
        <dbReference type="EMBL" id="MFA9190626.1"/>
    </source>
</evidence>
<organism evidence="2 3">
    <name type="scientific">Flavobacterium zubiriense</name>
    <dbReference type="NCBI Taxonomy" id="3138075"/>
    <lineage>
        <taxon>Bacteria</taxon>
        <taxon>Pseudomonadati</taxon>
        <taxon>Bacteroidota</taxon>
        <taxon>Flavobacteriia</taxon>
        <taxon>Flavobacteriales</taxon>
        <taxon>Flavobacteriaceae</taxon>
        <taxon>Flavobacterium</taxon>
    </lineage>
</organism>
<proteinExistence type="predicted"/>
<feature type="transmembrane region" description="Helical" evidence="1">
    <location>
        <begin position="153"/>
        <end position="170"/>
    </location>
</feature>
<dbReference type="RefSeq" id="WP_373405633.1">
    <property type="nucleotide sequence ID" value="NZ_JBCFQL010000004.1"/>
</dbReference>
<protein>
    <recommendedName>
        <fullName evidence="4">Signal peptide-containing protein</fullName>
    </recommendedName>
</protein>
<gene>
    <name evidence="2" type="ORF">AAGV28_04515</name>
</gene>
<accession>A0ABV4T981</accession>
<sequence>MKKISIIILIIFLSITVSVIYGILHDFITSGISPEFYTKYTFFNFGILDDYSRPFNGNWVFALIWVGFFSTWWFGFFAGLILAILGLKYNDLKLILNVTLKSIMVIIGITLLFGVFGYVIAVLNPSEIIENYNFPFEIENKIDFNKVRKIHNFSYLGGFFGLMIGTFNQIKNKW</sequence>
<evidence type="ECO:0000313" key="3">
    <source>
        <dbReference type="Proteomes" id="UP001574169"/>
    </source>
</evidence>
<keyword evidence="1" id="KW-0812">Transmembrane</keyword>
<feature type="transmembrane region" description="Helical" evidence="1">
    <location>
        <begin position="59"/>
        <end position="87"/>
    </location>
</feature>
<feature type="transmembrane region" description="Helical" evidence="1">
    <location>
        <begin position="7"/>
        <end position="24"/>
    </location>
</feature>
<dbReference type="EMBL" id="JBCFQL010000004">
    <property type="protein sequence ID" value="MFA9190626.1"/>
    <property type="molecule type" value="Genomic_DNA"/>
</dbReference>
<dbReference type="Proteomes" id="UP001574169">
    <property type="component" value="Unassembled WGS sequence"/>
</dbReference>